<proteinExistence type="predicted"/>
<keyword evidence="1" id="KW-0472">Membrane</keyword>
<keyword evidence="3" id="KW-1185">Reference proteome</keyword>
<evidence type="ECO:0000256" key="1">
    <source>
        <dbReference type="SAM" id="Phobius"/>
    </source>
</evidence>
<protein>
    <submittedName>
        <fullName evidence="2">Uncharacterized protein</fullName>
    </submittedName>
</protein>
<dbReference type="AlphaFoldDB" id="A0A5J4P2L4"/>
<evidence type="ECO:0000313" key="2">
    <source>
        <dbReference type="EMBL" id="KAA3682037.1"/>
    </source>
</evidence>
<sequence>MVSMIPFLQPLWNLDRNNTIELAPLQALRTGDFYLLWFAVCFSVVPITTVSSLYKVVGMTYISDDRFLANVAMAASLCNAGGRVVWGATCDRVSFKIAGSMFASVVNNLPILGGGPKYAFGMSALMGVIALLIVLWIVDRKVPHACRFLNWPMRFRARTCCPGCSHCCRQQELEFQHENSVAA</sequence>
<feature type="transmembrane region" description="Helical" evidence="1">
    <location>
        <begin position="67"/>
        <end position="86"/>
    </location>
</feature>
<keyword evidence="1" id="KW-1133">Transmembrane helix</keyword>
<name>A0A5J4P2L4_9TREM</name>
<comment type="caution">
    <text evidence="2">The sequence shown here is derived from an EMBL/GenBank/DDBJ whole genome shotgun (WGS) entry which is preliminary data.</text>
</comment>
<reference evidence="2 3" key="1">
    <citation type="journal article" date="2019" name="Gigascience">
        <title>Whole-genome sequence of the oriental lung fluke Paragonimus westermani.</title>
        <authorList>
            <person name="Oey H."/>
            <person name="Zakrzewski M."/>
            <person name="Narain K."/>
            <person name="Devi K.R."/>
            <person name="Agatsuma T."/>
            <person name="Nawaratna S."/>
            <person name="Gobert G.N."/>
            <person name="Jones M.K."/>
            <person name="Ragan M.A."/>
            <person name="McManus D.P."/>
            <person name="Krause L."/>
        </authorList>
    </citation>
    <scope>NUCLEOTIDE SEQUENCE [LARGE SCALE GENOMIC DNA]</scope>
    <source>
        <strain evidence="2 3">IND2009</strain>
    </source>
</reference>
<feature type="transmembrane region" description="Helical" evidence="1">
    <location>
        <begin position="118"/>
        <end position="138"/>
    </location>
</feature>
<organism evidence="2 3">
    <name type="scientific">Paragonimus westermani</name>
    <dbReference type="NCBI Taxonomy" id="34504"/>
    <lineage>
        <taxon>Eukaryota</taxon>
        <taxon>Metazoa</taxon>
        <taxon>Spiralia</taxon>
        <taxon>Lophotrochozoa</taxon>
        <taxon>Platyhelminthes</taxon>
        <taxon>Trematoda</taxon>
        <taxon>Digenea</taxon>
        <taxon>Plagiorchiida</taxon>
        <taxon>Troglotremata</taxon>
        <taxon>Troglotrematidae</taxon>
        <taxon>Paragonimus</taxon>
    </lineage>
</organism>
<dbReference type="Proteomes" id="UP000324629">
    <property type="component" value="Unassembled WGS sequence"/>
</dbReference>
<evidence type="ECO:0000313" key="3">
    <source>
        <dbReference type="Proteomes" id="UP000324629"/>
    </source>
</evidence>
<dbReference type="EMBL" id="QNGE01000082">
    <property type="protein sequence ID" value="KAA3682037.1"/>
    <property type="molecule type" value="Genomic_DNA"/>
</dbReference>
<keyword evidence="1" id="KW-0812">Transmembrane</keyword>
<accession>A0A5J4P2L4</accession>
<feature type="transmembrane region" description="Helical" evidence="1">
    <location>
        <begin position="34"/>
        <end position="55"/>
    </location>
</feature>
<gene>
    <name evidence="2" type="ORF">DEA37_0010142</name>
</gene>